<feature type="binding site" evidence="6">
    <location>
        <position position="102"/>
    </location>
    <ligand>
        <name>S-adenosyl-L-methionine</name>
        <dbReference type="ChEBI" id="CHEBI:59789"/>
    </ligand>
</feature>
<comment type="catalytic activity">
    <reaction evidence="6">
        <text>5-carboxymethylaminomethyluridine(34) in tRNA(Leu) + S-adenosyl-L-methionine = 5-carboxymethylaminomethyl-2'-O-methyluridine(34) in tRNA(Leu) + S-adenosyl-L-homocysteine + H(+)</text>
        <dbReference type="Rhea" id="RHEA:43088"/>
        <dbReference type="Rhea" id="RHEA-COMP:10333"/>
        <dbReference type="Rhea" id="RHEA-COMP:10334"/>
        <dbReference type="ChEBI" id="CHEBI:15378"/>
        <dbReference type="ChEBI" id="CHEBI:57856"/>
        <dbReference type="ChEBI" id="CHEBI:59789"/>
        <dbReference type="ChEBI" id="CHEBI:74508"/>
        <dbReference type="ChEBI" id="CHEBI:74511"/>
        <dbReference type="EC" id="2.1.1.207"/>
    </reaction>
</comment>
<keyword evidence="4 6" id="KW-0949">S-adenosyl-L-methionine</keyword>
<evidence type="ECO:0000256" key="5">
    <source>
        <dbReference type="ARBA" id="ARBA00022694"/>
    </source>
</evidence>
<name>A0A2S5J8N7_CAMHY</name>
<dbReference type="FunFam" id="3.40.1280.10:FF:000002">
    <property type="entry name" value="Peptidylprolyl isomerase"/>
    <property type="match status" value="1"/>
</dbReference>
<dbReference type="InterPro" id="IPR016914">
    <property type="entry name" value="TrmL"/>
</dbReference>
<keyword evidence="1 6" id="KW-0963">Cytoplasm</keyword>
<evidence type="ECO:0000256" key="3">
    <source>
        <dbReference type="ARBA" id="ARBA00022679"/>
    </source>
</evidence>
<comment type="function">
    <text evidence="6">Could methylate the ribose at the nucleotide 34 wobble position in tRNA.</text>
</comment>
<evidence type="ECO:0000256" key="4">
    <source>
        <dbReference type="ARBA" id="ARBA00022691"/>
    </source>
</evidence>
<organism evidence="7 8">
    <name type="scientific">Campylobacter hyointestinalis subsp. hyointestinalis</name>
    <dbReference type="NCBI Taxonomy" id="91352"/>
    <lineage>
        <taxon>Bacteria</taxon>
        <taxon>Pseudomonadati</taxon>
        <taxon>Campylobacterota</taxon>
        <taxon>Epsilonproteobacteria</taxon>
        <taxon>Campylobacterales</taxon>
        <taxon>Campylobacteraceae</taxon>
        <taxon>Campylobacter</taxon>
    </lineage>
</organism>
<dbReference type="InterPro" id="IPR001537">
    <property type="entry name" value="SpoU_MeTrfase"/>
</dbReference>
<comment type="caution">
    <text evidence="6">Lacks conserved residue(s) required for the propagation of feature annotation.</text>
</comment>
<comment type="caution">
    <text evidence="7">The sequence shown here is derived from an EMBL/GenBank/DDBJ whole genome shotgun (WGS) entry which is preliminary data.</text>
</comment>
<dbReference type="PANTHER" id="PTHR42971">
    <property type="entry name" value="TRNA (CYTIDINE(34)-2'-O)-METHYLTRANSFERASE"/>
    <property type="match status" value="1"/>
</dbReference>
<comment type="catalytic activity">
    <reaction evidence="6">
        <text>cytidine(34) in tRNA + S-adenosyl-L-methionine = 2'-O-methylcytidine(34) in tRNA + S-adenosyl-L-homocysteine + H(+)</text>
        <dbReference type="Rhea" id="RHEA:43084"/>
        <dbReference type="Rhea" id="RHEA-COMP:10331"/>
        <dbReference type="Rhea" id="RHEA-COMP:10332"/>
        <dbReference type="ChEBI" id="CHEBI:15378"/>
        <dbReference type="ChEBI" id="CHEBI:57856"/>
        <dbReference type="ChEBI" id="CHEBI:59789"/>
        <dbReference type="ChEBI" id="CHEBI:74495"/>
        <dbReference type="ChEBI" id="CHEBI:82748"/>
        <dbReference type="EC" id="2.1.1.207"/>
    </reaction>
</comment>
<dbReference type="CDD" id="cd18094">
    <property type="entry name" value="SpoU-like_TrmL"/>
    <property type="match status" value="1"/>
</dbReference>
<feature type="binding site" evidence="6">
    <location>
        <position position="131"/>
    </location>
    <ligand>
        <name>S-adenosyl-L-methionine</name>
        <dbReference type="ChEBI" id="CHEBI:59789"/>
    </ligand>
</feature>
<dbReference type="RefSeq" id="WP_059430061.1">
    <property type="nucleotide sequence ID" value="NZ_CP040464.1"/>
</dbReference>
<dbReference type="AlphaFoldDB" id="A0A2S5J8N7"/>
<dbReference type="GO" id="GO:0005737">
    <property type="term" value="C:cytoplasm"/>
    <property type="evidence" value="ECO:0007669"/>
    <property type="project" value="UniProtKB-SubCell"/>
</dbReference>
<dbReference type="GO" id="GO:0002130">
    <property type="term" value="P:wobble position ribose methylation"/>
    <property type="evidence" value="ECO:0007669"/>
    <property type="project" value="TreeGrafter"/>
</dbReference>
<dbReference type="Gene3D" id="3.40.1280.10">
    <property type="match status" value="1"/>
</dbReference>
<keyword evidence="3 6" id="KW-0808">Transferase</keyword>
<gene>
    <name evidence="7" type="primary">trmL</name>
    <name evidence="7" type="ORF">ERS739223_00592</name>
</gene>
<dbReference type="GO" id="GO:0008175">
    <property type="term" value="F:tRNA methyltransferase activity"/>
    <property type="evidence" value="ECO:0007669"/>
    <property type="project" value="UniProtKB-UniRule"/>
</dbReference>
<dbReference type="InterPro" id="IPR029028">
    <property type="entry name" value="Alpha/beta_knot_MTases"/>
</dbReference>
<accession>A0A2S5J8N7</accession>
<dbReference type="GO" id="GO:0003723">
    <property type="term" value="F:RNA binding"/>
    <property type="evidence" value="ECO:0007669"/>
    <property type="project" value="InterPro"/>
</dbReference>
<dbReference type="PANTHER" id="PTHR42971:SF1">
    <property type="entry name" value="TRNA (CYTIDINE(34)-2'-O)-METHYLTRANSFERASE"/>
    <property type="match status" value="1"/>
</dbReference>
<keyword evidence="5 6" id="KW-0819">tRNA processing</keyword>
<dbReference type="Proteomes" id="UP000052245">
    <property type="component" value="Unassembled WGS sequence"/>
</dbReference>
<comment type="similarity">
    <text evidence="6">Belongs to the class IV-like SAM-binding methyltransferase superfamily. RNA methyltransferase TrmH family. TrmL subfamily.</text>
</comment>
<dbReference type="EC" id="2.1.1.207" evidence="6"/>
<evidence type="ECO:0000256" key="1">
    <source>
        <dbReference type="ARBA" id="ARBA00022490"/>
    </source>
</evidence>
<evidence type="ECO:0000256" key="2">
    <source>
        <dbReference type="ARBA" id="ARBA00022603"/>
    </source>
</evidence>
<comment type="subcellular location">
    <subcellularLocation>
        <location evidence="6">Cytoplasm</location>
    </subcellularLocation>
</comment>
<dbReference type="GO" id="GO:0008757">
    <property type="term" value="F:S-adenosylmethionine-dependent methyltransferase activity"/>
    <property type="evidence" value="ECO:0007669"/>
    <property type="project" value="UniProtKB-UniRule"/>
</dbReference>
<evidence type="ECO:0000313" key="7">
    <source>
        <dbReference type="EMBL" id="CUU76063.1"/>
    </source>
</evidence>
<dbReference type="InterPro" id="IPR029026">
    <property type="entry name" value="tRNA_m1G_MTases_N"/>
</dbReference>
<proteinExistence type="inferred from homology"/>
<sequence length="162" mass="18740">MFNIVLVNPQIHTNTGSIGRMCVNSGCKLHIIKPLGFEIDDKHLRRAGLDYWAKLDPKIWDSLEQFLSVNTKFKDRFFFATTKTNQLYFNAKFQKGDFIFFGSETSGLPLDLMRLNKENRITIPMTNDGRSLNLATSVGIVTYEAIRQNIDEFDFRDEICEF</sequence>
<dbReference type="PIRSF" id="PIRSF029256">
    <property type="entry name" value="SpoU_TrmH_prd"/>
    <property type="match status" value="1"/>
</dbReference>
<dbReference type="GO" id="GO:0042802">
    <property type="term" value="F:identical protein binding"/>
    <property type="evidence" value="ECO:0007669"/>
    <property type="project" value="UniProtKB-ARBA"/>
</dbReference>
<evidence type="ECO:0000256" key="6">
    <source>
        <dbReference type="HAMAP-Rule" id="MF_01885"/>
    </source>
</evidence>
<dbReference type="Pfam" id="PF00588">
    <property type="entry name" value="SpoU_methylase"/>
    <property type="match status" value="1"/>
</dbReference>
<dbReference type="SUPFAM" id="SSF75217">
    <property type="entry name" value="alpha/beta knot"/>
    <property type="match status" value="1"/>
</dbReference>
<evidence type="ECO:0000313" key="8">
    <source>
        <dbReference type="Proteomes" id="UP000052245"/>
    </source>
</evidence>
<protein>
    <recommendedName>
        <fullName evidence="6">Putative tRNA (cytidine(34)-2'-O)-methyltransferase</fullName>
        <ecNumber evidence="6">2.1.1.207</ecNumber>
    </recommendedName>
    <alternativeName>
        <fullName evidence="6">tRNA (cytidine/uridine-2'-O-)-methyltransferase</fullName>
    </alternativeName>
</protein>
<feature type="binding site" evidence="6">
    <location>
        <position position="123"/>
    </location>
    <ligand>
        <name>S-adenosyl-L-methionine</name>
        <dbReference type="ChEBI" id="CHEBI:59789"/>
    </ligand>
</feature>
<keyword evidence="2 6" id="KW-0489">Methyltransferase</keyword>
<dbReference type="HAMAP" id="MF_01885">
    <property type="entry name" value="tRNA_methyltr_TrmL"/>
    <property type="match status" value="1"/>
</dbReference>
<reference evidence="7 8" key="1">
    <citation type="submission" date="2015-11" db="EMBL/GenBank/DDBJ databases">
        <authorList>
            <consortium name="Pathogen Informatics"/>
        </authorList>
    </citation>
    <scope>NUCLEOTIDE SEQUENCE [LARGE SCALE GENOMIC DNA]</scope>
    <source>
        <strain evidence="7 8">007A-0283</strain>
    </source>
</reference>
<dbReference type="EMBL" id="FAVC01000001">
    <property type="protein sequence ID" value="CUU76063.1"/>
    <property type="molecule type" value="Genomic_DNA"/>
</dbReference>